<keyword evidence="16" id="KW-1185">Reference proteome</keyword>
<evidence type="ECO:0000256" key="1">
    <source>
        <dbReference type="ARBA" id="ARBA00004651"/>
    </source>
</evidence>
<name>M2Q5F0_9FIRM</name>
<evidence type="ECO:0000256" key="3">
    <source>
        <dbReference type="ARBA" id="ARBA00022516"/>
    </source>
</evidence>
<dbReference type="CDD" id="cd09154">
    <property type="entry name" value="PLDc_SMU_988_like_1"/>
    <property type="match status" value="1"/>
</dbReference>
<dbReference type="EMBL" id="AGEJ01000005">
    <property type="protein sequence ID" value="EMD17441.1"/>
    <property type="molecule type" value="Genomic_DNA"/>
</dbReference>
<feature type="transmembrane region" description="Helical" evidence="13">
    <location>
        <begin position="67"/>
        <end position="85"/>
    </location>
</feature>
<dbReference type="PATRIC" id="fig|999415.3.peg.230"/>
<dbReference type="Pfam" id="PF13091">
    <property type="entry name" value="PLDc_2"/>
    <property type="match status" value="2"/>
</dbReference>
<evidence type="ECO:0000256" key="7">
    <source>
        <dbReference type="ARBA" id="ARBA00022989"/>
    </source>
</evidence>
<organism evidence="15 16">
    <name type="scientific">Eggerthia catenaformis OT 569 = DSM 20559</name>
    <dbReference type="NCBI Taxonomy" id="999415"/>
    <lineage>
        <taxon>Bacteria</taxon>
        <taxon>Bacillati</taxon>
        <taxon>Bacillota</taxon>
        <taxon>Erysipelotrichia</taxon>
        <taxon>Erysipelotrichales</taxon>
        <taxon>Coprobacillaceae</taxon>
        <taxon>Eggerthia</taxon>
    </lineage>
</organism>
<dbReference type="Gene3D" id="3.30.870.10">
    <property type="entry name" value="Endonuclease Chain A"/>
    <property type="match status" value="2"/>
</dbReference>
<keyword evidence="7 13" id="KW-1133">Transmembrane helix</keyword>
<evidence type="ECO:0000256" key="10">
    <source>
        <dbReference type="ARBA" id="ARBA00023209"/>
    </source>
</evidence>
<dbReference type="SMART" id="SM00155">
    <property type="entry name" value="PLDc"/>
    <property type="match status" value="2"/>
</dbReference>
<keyword evidence="2" id="KW-1003">Cell membrane</keyword>
<gene>
    <name evidence="15" type="ORF">HMPREF9943_00228</name>
</gene>
<keyword evidence="10" id="KW-0594">Phospholipid biosynthesis</keyword>
<keyword evidence="4" id="KW-0808">Transferase</keyword>
<protein>
    <recommendedName>
        <fullName evidence="12">Cardiolipin synthase</fullName>
        <ecNumber evidence="12">2.7.8.-</ecNumber>
    </recommendedName>
</protein>
<dbReference type="Pfam" id="PF13396">
    <property type="entry name" value="PLDc_N"/>
    <property type="match status" value="1"/>
</dbReference>
<dbReference type="AlphaFoldDB" id="M2Q5F0"/>
<feature type="transmembrane region" description="Helical" evidence="13">
    <location>
        <begin position="12"/>
        <end position="32"/>
    </location>
</feature>
<dbReference type="PROSITE" id="PS50035">
    <property type="entry name" value="PLD"/>
    <property type="match status" value="2"/>
</dbReference>
<proteinExistence type="predicted"/>
<sequence length="501" mass="58551">MKLIKVFLSKLYIYLLLIVIQMFYVFILFTYLTDINQYVNAGFTLFSLGIVLWLVNKEENLNYKIGWIIIVLVFPSIGGLMYLMMGNKNAARFLSRKIRRGNKKVSQYLLGDDSVKKNIINKNLISLEYLENLHFPIYKNTDVKYYALGDDSYYDLLKDLRNAKRFIFMEYFIVSKGIMFDSIFAILREKVKEGVEVRFIYDDFGSISTIPFRFKQKLEKWGIKYVVFNRFVPLFSVSQNHRDHRKICVIDGYIGYSGGFNLADEYINAKERFGHWKDAGVRIEGDAVWSLTAMFLSAYYTYHPKLIENPLIFKSDCITKEYTGYVLPYGDDPLDNEGVGENVYLNLITHAAKEIKIMTPYFIIDDTLMKALKLASRNGIKVKIFTPHIPDKKIVFRVTRSYYYSLIMDGIEVYEYTPGFLHSKVILVDNKAATVGTINFDYRSLYLHFENNILLYQSKAIKDIKEDFIYTESISQRVSMKKARYFKGFIEAVLRLFAPLL</sequence>
<reference evidence="15 16" key="1">
    <citation type="submission" date="2013-02" db="EMBL/GenBank/DDBJ databases">
        <title>The Genome Sequence of Lactobacillus catenaformis F0143.</title>
        <authorList>
            <consortium name="The Broad Institute Genome Sequencing Platform"/>
            <person name="Earl A."/>
            <person name="Ward D."/>
            <person name="Feldgarden M."/>
            <person name="Gevers D."/>
            <person name="Izard J."/>
            <person name="Blanton J.M."/>
            <person name="Mathney J."/>
            <person name="Dewhirst F.E."/>
            <person name="Young S.K."/>
            <person name="Zeng Q."/>
            <person name="Gargeya S."/>
            <person name="Fitzgerald M."/>
            <person name="Haas B."/>
            <person name="Abouelleil A."/>
            <person name="Alvarado L."/>
            <person name="Arachchi H.M."/>
            <person name="Berlin A."/>
            <person name="Chapman S.B."/>
            <person name="Gearin G."/>
            <person name="Goldberg J."/>
            <person name="Griggs A."/>
            <person name="Gujja S."/>
            <person name="Hansen M."/>
            <person name="Heiman D."/>
            <person name="Howarth C."/>
            <person name="Larimer J."/>
            <person name="Lui A."/>
            <person name="MacDonald P.J.P."/>
            <person name="McCowen C."/>
            <person name="Montmayeur A."/>
            <person name="Murphy C."/>
            <person name="Neiman D."/>
            <person name="Pearson M."/>
            <person name="Priest M."/>
            <person name="Roberts A."/>
            <person name="Saif S."/>
            <person name="Shea T."/>
            <person name="Sisk P."/>
            <person name="Stolte C."/>
            <person name="Sykes S."/>
            <person name="Wortman J."/>
            <person name="Nusbaum C."/>
            <person name="Birren B."/>
        </authorList>
    </citation>
    <scope>NUCLEOTIDE SEQUENCE [LARGE SCALE GENOMIC DNA]</scope>
    <source>
        <strain evidence="15 16">OT 569</strain>
    </source>
</reference>
<keyword evidence="5 13" id="KW-0812">Transmembrane</keyword>
<evidence type="ECO:0000259" key="14">
    <source>
        <dbReference type="PROSITE" id="PS50035"/>
    </source>
</evidence>
<evidence type="ECO:0000256" key="11">
    <source>
        <dbReference type="ARBA" id="ARBA00023264"/>
    </source>
</evidence>
<evidence type="ECO:0000313" key="16">
    <source>
        <dbReference type="Proteomes" id="UP000011758"/>
    </source>
</evidence>
<dbReference type="STRING" id="999415.HMPREF9943_00228"/>
<evidence type="ECO:0000256" key="8">
    <source>
        <dbReference type="ARBA" id="ARBA00023098"/>
    </source>
</evidence>
<evidence type="ECO:0000256" key="6">
    <source>
        <dbReference type="ARBA" id="ARBA00022737"/>
    </source>
</evidence>
<keyword evidence="6" id="KW-0677">Repeat</keyword>
<dbReference type="InterPro" id="IPR025202">
    <property type="entry name" value="PLD-like_dom"/>
</dbReference>
<dbReference type="InterPro" id="IPR022924">
    <property type="entry name" value="Cardiolipin_synthase"/>
</dbReference>
<evidence type="ECO:0000256" key="2">
    <source>
        <dbReference type="ARBA" id="ARBA00022475"/>
    </source>
</evidence>
<dbReference type="BioCyc" id="ECAT999415-HMP:GTTI-237-MONOMER"/>
<dbReference type="Proteomes" id="UP000011758">
    <property type="component" value="Unassembled WGS sequence"/>
</dbReference>
<accession>M2Q5F0</accession>
<dbReference type="OrthoDB" id="9762009at2"/>
<keyword evidence="9 13" id="KW-0472">Membrane</keyword>
<comment type="caution">
    <text evidence="15">The sequence shown here is derived from an EMBL/GenBank/DDBJ whole genome shotgun (WGS) entry which is preliminary data.</text>
</comment>
<feature type="domain" description="PLD phosphodiesterase" evidence="14">
    <location>
        <begin position="417"/>
        <end position="444"/>
    </location>
</feature>
<dbReference type="PANTHER" id="PTHR21248:SF22">
    <property type="entry name" value="PHOSPHOLIPASE D"/>
    <property type="match status" value="1"/>
</dbReference>
<keyword evidence="11" id="KW-1208">Phospholipid metabolism</keyword>
<dbReference type="SUPFAM" id="SSF56024">
    <property type="entry name" value="Phospholipase D/nuclease"/>
    <property type="match status" value="2"/>
</dbReference>
<evidence type="ECO:0000256" key="9">
    <source>
        <dbReference type="ARBA" id="ARBA00023136"/>
    </source>
</evidence>
<evidence type="ECO:0000256" key="5">
    <source>
        <dbReference type="ARBA" id="ARBA00022692"/>
    </source>
</evidence>
<evidence type="ECO:0000256" key="12">
    <source>
        <dbReference type="NCBIfam" id="TIGR04265"/>
    </source>
</evidence>
<dbReference type="CDD" id="cd09160">
    <property type="entry name" value="PLDc_SMU_988_like_2"/>
    <property type="match status" value="1"/>
</dbReference>
<dbReference type="NCBIfam" id="TIGR04265">
    <property type="entry name" value="bac_cardiolipin"/>
    <property type="match status" value="1"/>
</dbReference>
<dbReference type="GO" id="GO:0005886">
    <property type="term" value="C:plasma membrane"/>
    <property type="evidence" value="ECO:0007669"/>
    <property type="project" value="UniProtKB-SubCell"/>
</dbReference>
<dbReference type="RefSeq" id="WP_004801254.1">
    <property type="nucleotide sequence ID" value="NZ_AUGJ01000009.1"/>
</dbReference>
<feature type="transmembrane region" description="Helical" evidence="13">
    <location>
        <begin position="38"/>
        <end position="55"/>
    </location>
</feature>
<evidence type="ECO:0000313" key="15">
    <source>
        <dbReference type="EMBL" id="EMD17441.1"/>
    </source>
</evidence>
<comment type="subcellular location">
    <subcellularLocation>
        <location evidence="1">Cell membrane</location>
        <topology evidence="1">Multi-pass membrane protein</topology>
    </subcellularLocation>
</comment>
<dbReference type="eggNOG" id="COG1502">
    <property type="taxonomic scope" value="Bacteria"/>
</dbReference>
<dbReference type="GO" id="GO:0008808">
    <property type="term" value="F:cardiolipin synthase activity"/>
    <property type="evidence" value="ECO:0007669"/>
    <property type="project" value="UniProtKB-UniRule"/>
</dbReference>
<evidence type="ECO:0000256" key="13">
    <source>
        <dbReference type="SAM" id="Phobius"/>
    </source>
</evidence>
<dbReference type="InterPro" id="IPR001736">
    <property type="entry name" value="PLipase_D/transphosphatidylase"/>
</dbReference>
<evidence type="ECO:0000256" key="4">
    <source>
        <dbReference type="ARBA" id="ARBA00022679"/>
    </source>
</evidence>
<feature type="domain" description="PLD phosphodiesterase" evidence="14">
    <location>
        <begin position="239"/>
        <end position="266"/>
    </location>
</feature>
<dbReference type="InterPro" id="IPR027379">
    <property type="entry name" value="CLS_N"/>
</dbReference>
<dbReference type="EC" id="2.7.8.-" evidence="12"/>
<dbReference type="GO" id="GO:0032049">
    <property type="term" value="P:cardiolipin biosynthetic process"/>
    <property type="evidence" value="ECO:0007669"/>
    <property type="project" value="UniProtKB-UniRule"/>
</dbReference>
<keyword evidence="3" id="KW-0444">Lipid biosynthesis</keyword>
<keyword evidence="8" id="KW-0443">Lipid metabolism</keyword>
<dbReference type="PANTHER" id="PTHR21248">
    <property type="entry name" value="CARDIOLIPIN SYNTHASE"/>
    <property type="match status" value="1"/>
</dbReference>